<proteinExistence type="predicted"/>
<dbReference type="Proteomes" id="UP001432014">
    <property type="component" value="Chromosome"/>
</dbReference>
<dbReference type="RefSeq" id="WP_329495701.1">
    <property type="nucleotide sequence ID" value="NZ_CP108460.1"/>
</dbReference>
<name>A0ABZ1WBI2_9ACTN</name>
<organism evidence="1 2">
    <name type="scientific">Kitasatospora herbaricolor</name>
    <dbReference type="NCBI Taxonomy" id="68217"/>
    <lineage>
        <taxon>Bacteria</taxon>
        <taxon>Bacillati</taxon>
        <taxon>Actinomycetota</taxon>
        <taxon>Actinomycetes</taxon>
        <taxon>Kitasatosporales</taxon>
        <taxon>Streptomycetaceae</taxon>
        <taxon>Kitasatospora</taxon>
    </lineage>
</organism>
<evidence type="ECO:0000313" key="2">
    <source>
        <dbReference type="Proteomes" id="UP001432014"/>
    </source>
</evidence>
<sequence length="93" mass="9704">MRVRSSRTRALLADLAVLTGFAAPGLVRARGLSLLLAAATRSDVRLSRTATGYRLAAAAPADRAAQAAALPVLNAADRYGHSSRTGLWCEIDA</sequence>
<accession>A0ABZ1WBI2</accession>
<protein>
    <submittedName>
        <fullName evidence="1">Uncharacterized protein</fullName>
    </submittedName>
</protein>
<reference evidence="1 2" key="1">
    <citation type="submission" date="2022-10" db="EMBL/GenBank/DDBJ databases">
        <title>The complete genomes of actinobacterial strains from the NBC collection.</title>
        <authorList>
            <person name="Joergensen T.S."/>
            <person name="Alvarez Arevalo M."/>
            <person name="Sterndorff E.B."/>
            <person name="Faurdal D."/>
            <person name="Vuksanovic O."/>
            <person name="Mourched A.-S."/>
            <person name="Charusanti P."/>
            <person name="Shaw S."/>
            <person name="Blin K."/>
            <person name="Weber T."/>
        </authorList>
    </citation>
    <scope>NUCLEOTIDE SEQUENCE [LARGE SCALE GENOMIC DNA]</scope>
    <source>
        <strain evidence="1 2">NBC_01247</strain>
    </source>
</reference>
<keyword evidence="2" id="KW-1185">Reference proteome</keyword>
<dbReference type="EMBL" id="CP108482">
    <property type="protein sequence ID" value="WUS58231.1"/>
    <property type="molecule type" value="Genomic_DNA"/>
</dbReference>
<evidence type="ECO:0000313" key="1">
    <source>
        <dbReference type="EMBL" id="WUS58231.1"/>
    </source>
</evidence>
<gene>
    <name evidence="1" type="ORF">OG469_23570</name>
</gene>